<feature type="transmembrane region" description="Helical" evidence="7">
    <location>
        <begin position="12"/>
        <end position="36"/>
    </location>
</feature>
<dbReference type="Proteomes" id="UP000729701">
    <property type="component" value="Unassembled WGS sequence"/>
</dbReference>
<keyword evidence="6 7" id="KW-0472">Membrane</keyword>
<keyword evidence="3" id="KW-1003">Cell membrane</keyword>
<evidence type="ECO:0000256" key="7">
    <source>
        <dbReference type="SAM" id="Phobius"/>
    </source>
</evidence>
<comment type="caution">
    <text evidence="8">The sequence shown here is derived from an EMBL/GenBank/DDBJ whole genome shotgun (WGS) entry which is preliminary data.</text>
</comment>
<organism evidence="8 9">
    <name type="scientific">Cyanomargarita calcarea GSE-NOS-MK-12-04C</name>
    <dbReference type="NCBI Taxonomy" id="2839659"/>
    <lineage>
        <taxon>Bacteria</taxon>
        <taxon>Bacillati</taxon>
        <taxon>Cyanobacteriota</taxon>
        <taxon>Cyanophyceae</taxon>
        <taxon>Nostocales</taxon>
        <taxon>Cyanomargaritaceae</taxon>
        <taxon>Cyanomargarita</taxon>
    </lineage>
</organism>
<comment type="similarity">
    <text evidence="2">Belongs to the polysaccharide synthase family.</text>
</comment>
<dbReference type="AlphaFoldDB" id="A0A951QRZ2"/>
<feature type="transmembrane region" description="Helical" evidence="7">
    <location>
        <begin position="82"/>
        <end position="103"/>
    </location>
</feature>
<evidence type="ECO:0000313" key="8">
    <source>
        <dbReference type="EMBL" id="MBW4670606.1"/>
    </source>
</evidence>
<proteinExistence type="inferred from homology"/>
<feature type="transmembrane region" description="Helical" evidence="7">
    <location>
        <begin position="378"/>
        <end position="400"/>
    </location>
</feature>
<reference evidence="8" key="1">
    <citation type="submission" date="2021-05" db="EMBL/GenBank/DDBJ databases">
        <authorList>
            <person name="Pietrasiak N."/>
            <person name="Ward R."/>
            <person name="Stajich J.E."/>
            <person name="Kurbessoian T."/>
        </authorList>
    </citation>
    <scope>NUCLEOTIDE SEQUENCE</scope>
    <source>
        <strain evidence="8">GSE-NOS-MK-12-04C</strain>
    </source>
</reference>
<dbReference type="Pfam" id="PF13440">
    <property type="entry name" value="Polysacc_synt_3"/>
    <property type="match status" value="1"/>
</dbReference>
<protein>
    <submittedName>
        <fullName evidence="8">Oligosaccharide flippase family protein</fullName>
    </submittedName>
</protein>
<dbReference type="GO" id="GO:0005886">
    <property type="term" value="C:plasma membrane"/>
    <property type="evidence" value="ECO:0007669"/>
    <property type="project" value="UniProtKB-SubCell"/>
</dbReference>
<reference evidence="8" key="2">
    <citation type="journal article" date="2022" name="Microbiol. Resour. Announc.">
        <title>Metagenome Sequencing to Explore Phylogenomics of Terrestrial Cyanobacteria.</title>
        <authorList>
            <person name="Ward R.D."/>
            <person name="Stajich J.E."/>
            <person name="Johansen J.R."/>
            <person name="Huntemann M."/>
            <person name="Clum A."/>
            <person name="Foster B."/>
            <person name="Foster B."/>
            <person name="Roux S."/>
            <person name="Palaniappan K."/>
            <person name="Varghese N."/>
            <person name="Mukherjee S."/>
            <person name="Reddy T.B.K."/>
            <person name="Daum C."/>
            <person name="Copeland A."/>
            <person name="Chen I.A."/>
            <person name="Ivanova N.N."/>
            <person name="Kyrpides N.C."/>
            <person name="Shapiro N."/>
            <person name="Eloe-Fadrosh E.A."/>
            <person name="Pietrasiak N."/>
        </authorList>
    </citation>
    <scope>NUCLEOTIDE SEQUENCE</scope>
    <source>
        <strain evidence="8">GSE-NOS-MK-12-04C</strain>
    </source>
</reference>
<comment type="subcellular location">
    <subcellularLocation>
        <location evidence="1">Cell membrane</location>
        <topology evidence="1">Multi-pass membrane protein</topology>
    </subcellularLocation>
</comment>
<evidence type="ECO:0000256" key="4">
    <source>
        <dbReference type="ARBA" id="ARBA00022692"/>
    </source>
</evidence>
<evidence type="ECO:0000256" key="2">
    <source>
        <dbReference type="ARBA" id="ARBA00007430"/>
    </source>
</evidence>
<keyword evidence="5 7" id="KW-1133">Transmembrane helix</keyword>
<evidence type="ECO:0000256" key="5">
    <source>
        <dbReference type="ARBA" id="ARBA00022989"/>
    </source>
</evidence>
<feature type="transmembrane region" description="Helical" evidence="7">
    <location>
        <begin position="321"/>
        <end position="340"/>
    </location>
</feature>
<feature type="transmembrane region" description="Helical" evidence="7">
    <location>
        <begin position="115"/>
        <end position="134"/>
    </location>
</feature>
<feature type="transmembrane region" description="Helical" evidence="7">
    <location>
        <begin position="292"/>
        <end position="315"/>
    </location>
</feature>
<gene>
    <name evidence="8" type="ORF">KME60_25100</name>
</gene>
<accession>A0A951QRZ2</accession>
<dbReference type="InterPro" id="IPR050833">
    <property type="entry name" value="Poly_Biosynth_Transport"/>
</dbReference>
<feature type="transmembrane region" description="Helical" evidence="7">
    <location>
        <begin position="42"/>
        <end position="62"/>
    </location>
</feature>
<feature type="transmembrane region" description="Helical" evidence="7">
    <location>
        <begin position="412"/>
        <end position="431"/>
    </location>
</feature>
<feature type="transmembrane region" description="Helical" evidence="7">
    <location>
        <begin position="352"/>
        <end position="372"/>
    </location>
</feature>
<evidence type="ECO:0000313" key="9">
    <source>
        <dbReference type="Proteomes" id="UP000729701"/>
    </source>
</evidence>
<dbReference type="PANTHER" id="PTHR30250:SF10">
    <property type="entry name" value="LIPOPOLYSACCHARIDE BIOSYNTHESIS PROTEIN WZXC"/>
    <property type="match status" value="1"/>
</dbReference>
<evidence type="ECO:0000256" key="1">
    <source>
        <dbReference type="ARBA" id="ARBA00004651"/>
    </source>
</evidence>
<dbReference type="EMBL" id="JAHHGZ010000033">
    <property type="protein sequence ID" value="MBW4670606.1"/>
    <property type="molecule type" value="Genomic_DNA"/>
</dbReference>
<keyword evidence="4 7" id="KW-0812">Transmembrane</keyword>
<name>A0A951QRZ2_9CYAN</name>
<evidence type="ECO:0000256" key="3">
    <source>
        <dbReference type="ARBA" id="ARBA00022475"/>
    </source>
</evidence>
<evidence type="ECO:0000256" key="6">
    <source>
        <dbReference type="ARBA" id="ARBA00023136"/>
    </source>
</evidence>
<dbReference type="PANTHER" id="PTHR30250">
    <property type="entry name" value="PST FAMILY PREDICTED COLANIC ACID TRANSPORTER"/>
    <property type="match status" value="1"/>
</dbReference>
<sequence>MGLRNQALKGGFVMVIRQGLGLLLSLIGVILITRVIGPSEYGLYGASYGIIFFFGSLGTWGLDVYLLRKSSNPEKEEYDQTFTLLLCISAIFCLGIIFGRQAIAQMLKLPEVSQILGILALTIPLSLLNLPATVKLDRDLNFHRVAYIELVSQISYYLIAVPLALKGAGAWAPVSGLLTQQVTQLTLFYWSSKFRPSLCWNPILVRQMLVYGFSYSSSSWVWQLRTLVNPVLVGRFAGAEAVGFVALATRLVEMLSFAKTVTWRIAMAALAKLKDDKTRLRKSIEEAMRLQTIAVGLPIAGFAILGPIVLMLIFGKDWTPALQVFPFIAVGYLTNSIFSLHSSVLYLLGRNLLVTWFHLAHIALFAGSAFFLVPSLGIVGYGWAEVCALASYVVIHYYVTKEIGSPNYADTVLWYVVSVAVLALSGVSPSARYMSSCLLLLPLISTQQRKSLINYVQILRS</sequence>